<evidence type="ECO:0000256" key="1">
    <source>
        <dbReference type="SAM" id="Phobius"/>
    </source>
</evidence>
<dbReference type="STRING" id="252246.SAMN05421799_103119"/>
<reference evidence="3" key="1">
    <citation type="submission" date="2017-01" db="EMBL/GenBank/DDBJ databases">
        <authorList>
            <person name="Varghese N."/>
            <person name="Submissions S."/>
        </authorList>
    </citation>
    <scope>NUCLEOTIDE SEQUENCE [LARGE SCALE GENOMIC DNA]</scope>
    <source>
        <strain evidence="3">DSM 16176</strain>
    </source>
</reference>
<proteinExistence type="predicted"/>
<feature type="transmembrane region" description="Helical" evidence="1">
    <location>
        <begin position="118"/>
        <end position="137"/>
    </location>
</feature>
<feature type="transmembrane region" description="Helical" evidence="1">
    <location>
        <begin position="190"/>
        <end position="213"/>
    </location>
</feature>
<dbReference type="RefSeq" id="WP_076345633.1">
    <property type="nucleotide sequence ID" value="NZ_FTOO01000003.1"/>
</dbReference>
<dbReference type="Pfam" id="PF06912">
    <property type="entry name" value="DUF1275"/>
    <property type="match status" value="1"/>
</dbReference>
<sequence>MERRDMPAVSARVFLLVLTAVSGSVDAMSFMRLGQVFTAAMTGNTVLGGIAVASGDLKHAMHYLVALVGFAVGAAASGFVAAGERKRSAWSRTVTHALWLELAALVAFWIAADAWGPAGVARHSGLLLFALAFGMGAQGSMARRVGVNGITTTVITSTTTGLMETLVWKLMGLAPSRRQEAEPFDATKPWLVWMWVLAVVVYGVGAGISSLVIRHLNYDAMAIPVALVVVTLAWGLYQTRPKSQPARAARTAADR</sequence>
<evidence type="ECO:0000313" key="2">
    <source>
        <dbReference type="EMBL" id="SIS72755.1"/>
    </source>
</evidence>
<dbReference type="PANTHER" id="PTHR37314">
    <property type="entry name" value="SLR0142 PROTEIN"/>
    <property type="match status" value="1"/>
</dbReference>
<dbReference type="AlphaFoldDB" id="A0A1N7LG08"/>
<dbReference type="Proteomes" id="UP000186156">
    <property type="component" value="Unassembled WGS sequence"/>
</dbReference>
<feature type="transmembrane region" description="Helical" evidence="1">
    <location>
        <begin position="94"/>
        <end position="112"/>
    </location>
</feature>
<feature type="transmembrane region" description="Helical" evidence="1">
    <location>
        <begin position="60"/>
        <end position="82"/>
    </location>
</feature>
<dbReference type="EMBL" id="FTOO01000003">
    <property type="protein sequence ID" value="SIS72755.1"/>
    <property type="molecule type" value="Genomic_DNA"/>
</dbReference>
<dbReference type="PANTHER" id="PTHR37314:SF4">
    <property type="entry name" value="UPF0700 TRANSMEMBRANE PROTEIN YOAK"/>
    <property type="match status" value="1"/>
</dbReference>
<organism evidence="2 3">
    <name type="scientific">Alicyclobacillus vulcanalis</name>
    <dbReference type="NCBI Taxonomy" id="252246"/>
    <lineage>
        <taxon>Bacteria</taxon>
        <taxon>Bacillati</taxon>
        <taxon>Bacillota</taxon>
        <taxon>Bacilli</taxon>
        <taxon>Bacillales</taxon>
        <taxon>Alicyclobacillaceae</taxon>
        <taxon>Alicyclobacillus</taxon>
    </lineage>
</organism>
<keyword evidence="1" id="KW-1133">Transmembrane helix</keyword>
<feature type="transmembrane region" description="Helical" evidence="1">
    <location>
        <begin position="220"/>
        <end position="237"/>
    </location>
</feature>
<name>A0A1N7LG08_9BACL</name>
<dbReference type="InterPro" id="IPR010699">
    <property type="entry name" value="DUF1275"/>
</dbReference>
<feature type="transmembrane region" description="Helical" evidence="1">
    <location>
        <begin position="149"/>
        <end position="170"/>
    </location>
</feature>
<dbReference type="OrthoDB" id="4272751at2"/>
<protein>
    <submittedName>
        <fullName evidence="2">Uncharacterized membrane protein YoaK, UPF0700 family</fullName>
    </submittedName>
</protein>
<gene>
    <name evidence="2" type="ORF">SAMN05421799_103119</name>
</gene>
<evidence type="ECO:0000313" key="3">
    <source>
        <dbReference type="Proteomes" id="UP000186156"/>
    </source>
</evidence>
<accession>A0A1N7LG08</accession>
<keyword evidence="1" id="KW-0472">Membrane</keyword>
<keyword evidence="3" id="KW-1185">Reference proteome</keyword>
<keyword evidence="1" id="KW-0812">Transmembrane</keyword>